<dbReference type="Proteomes" id="UP000228886">
    <property type="component" value="Unassembled WGS sequence"/>
</dbReference>
<dbReference type="SUPFAM" id="SSF53686">
    <property type="entry name" value="Tryptophan synthase beta subunit-like PLP-dependent enzymes"/>
    <property type="match status" value="1"/>
</dbReference>
<feature type="non-terminal residue" evidence="1">
    <location>
        <position position="48"/>
    </location>
</feature>
<dbReference type="PANTHER" id="PTHR10314">
    <property type="entry name" value="CYSTATHIONINE BETA-SYNTHASE"/>
    <property type="match status" value="1"/>
</dbReference>
<gene>
    <name evidence="1" type="ORF">COS11_00630</name>
</gene>
<sequence>GIGAGFIPEVFNRDEIIKVTDEDAIIMARRLAKEEGILAGISSGAATW</sequence>
<dbReference type="Gene3D" id="3.40.50.1100">
    <property type="match status" value="1"/>
</dbReference>
<comment type="caution">
    <text evidence="1">The sequence shown here is derived from an EMBL/GenBank/DDBJ whole genome shotgun (WGS) entry which is preliminary data.</text>
</comment>
<dbReference type="InterPro" id="IPR036052">
    <property type="entry name" value="TrpB-like_PALP_sf"/>
</dbReference>
<accession>A0A2M7EAK7</accession>
<evidence type="ECO:0000313" key="2">
    <source>
        <dbReference type="Proteomes" id="UP000228886"/>
    </source>
</evidence>
<organism evidence="1 2">
    <name type="scientific">bacterium (Candidatus Ratteibacteria) CG01_land_8_20_14_3_00_40_19</name>
    <dbReference type="NCBI Taxonomy" id="2014290"/>
    <lineage>
        <taxon>Bacteria</taxon>
        <taxon>Candidatus Ratteibacteria</taxon>
    </lineage>
</organism>
<dbReference type="AlphaFoldDB" id="A0A2M7EAK7"/>
<proteinExistence type="predicted"/>
<dbReference type="EMBL" id="PETL01000037">
    <property type="protein sequence ID" value="PIV64734.1"/>
    <property type="molecule type" value="Genomic_DNA"/>
</dbReference>
<protein>
    <submittedName>
        <fullName evidence="1">Cysteine synthase A</fullName>
    </submittedName>
</protein>
<dbReference type="InterPro" id="IPR050214">
    <property type="entry name" value="Cys_Synth/Cystath_Beta-Synth"/>
</dbReference>
<name>A0A2M7EAK7_9BACT</name>
<evidence type="ECO:0000313" key="1">
    <source>
        <dbReference type="EMBL" id="PIV64734.1"/>
    </source>
</evidence>
<feature type="non-terminal residue" evidence="1">
    <location>
        <position position="1"/>
    </location>
</feature>
<reference evidence="2" key="1">
    <citation type="submission" date="2017-09" db="EMBL/GenBank/DDBJ databases">
        <title>Depth-based differentiation of microbial function through sediment-hosted aquifers and enrichment of novel symbionts in the deep terrestrial subsurface.</title>
        <authorList>
            <person name="Probst A.J."/>
            <person name="Ladd B."/>
            <person name="Jarett J.K."/>
            <person name="Geller-Mcgrath D.E."/>
            <person name="Sieber C.M.K."/>
            <person name="Emerson J.B."/>
            <person name="Anantharaman K."/>
            <person name="Thomas B.C."/>
            <person name="Malmstrom R."/>
            <person name="Stieglmeier M."/>
            <person name="Klingl A."/>
            <person name="Woyke T."/>
            <person name="Ryan C.M."/>
            <person name="Banfield J.F."/>
        </authorList>
    </citation>
    <scope>NUCLEOTIDE SEQUENCE [LARGE SCALE GENOMIC DNA]</scope>
</reference>